<dbReference type="EMBL" id="JBHHMI010000018">
    <property type="protein sequence ID" value="MFB5268624.1"/>
    <property type="molecule type" value="Genomic_DNA"/>
</dbReference>
<reference evidence="1 2" key="1">
    <citation type="submission" date="2024-09" db="EMBL/GenBank/DDBJ databases">
        <title>Paenibacillus zeirhizospherea sp. nov., isolated from surface of the maize (Zea mays) roots in a horticulture field, Hungary.</title>
        <authorList>
            <person name="Marton D."/>
            <person name="Farkas M."/>
            <person name="Bedics A."/>
            <person name="Toth E."/>
            <person name="Tancsics A."/>
            <person name="Boka K."/>
            <person name="Maroti G."/>
            <person name="Kriszt B."/>
            <person name="Cserhati M."/>
        </authorList>
    </citation>
    <scope>NUCLEOTIDE SEQUENCE [LARGE SCALE GENOMIC DNA]</scope>
    <source>
        <strain evidence="1 2">KCTC 33519</strain>
    </source>
</reference>
<organism evidence="1 2">
    <name type="scientific">Paenibacillus enshidis</name>
    <dbReference type="NCBI Taxonomy" id="1458439"/>
    <lineage>
        <taxon>Bacteria</taxon>
        <taxon>Bacillati</taxon>
        <taxon>Bacillota</taxon>
        <taxon>Bacilli</taxon>
        <taxon>Bacillales</taxon>
        <taxon>Paenibacillaceae</taxon>
        <taxon>Paenibacillus</taxon>
    </lineage>
</organism>
<dbReference type="RefSeq" id="WP_375356861.1">
    <property type="nucleotide sequence ID" value="NZ_JBHHMI010000018.1"/>
</dbReference>
<proteinExistence type="predicted"/>
<protein>
    <submittedName>
        <fullName evidence="1">Aspartyl-phosphate phosphatase Spo0E family protein</fullName>
    </submittedName>
</protein>
<evidence type="ECO:0000313" key="2">
    <source>
        <dbReference type="Proteomes" id="UP001580346"/>
    </source>
</evidence>
<evidence type="ECO:0000313" key="1">
    <source>
        <dbReference type="EMBL" id="MFB5268624.1"/>
    </source>
</evidence>
<sequence length="74" mass="8639">MIRLLEEMEQERRRMNELGQALLEQSIPLSVHEELLVLSQKVDQLIMHLHHAKLGQTERQYVQGGINFEASDMV</sequence>
<gene>
    <name evidence="1" type="ORF">ACE41H_17825</name>
</gene>
<keyword evidence="2" id="KW-1185">Reference proteome</keyword>
<dbReference type="Proteomes" id="UP001580346">
    <property type="component" value="Unassembled WGS sequence"/>
</dbReference>
<comment type="caution">
    <text evidence="1">The sequence shown here is derived from an EMBL/GenBank/DDBJ whole genome shotgun (WGS) entry which is preliminary data.</text>
</comment>
<accession>A0ABV5AXL8</accession>
<name>A0ABV5AXL8_9BACL</name>